<comment type="caution">
    <text evidence="4">The sequence shown here is derived from an EMBL/GenBank/DDBJ whole genome shotgun (WGS) entry which is preliminary data.</text>
</comment>
<dbReference type="Proteomes" id="UP000033640">
    <property type="component" value="Unassembled WGS sequence"/>
</dbReference>
<keyword evidence="1 4" id="KW-0808">Transferase</keyword>
<evidence type="ECO:0000313" key="5">
    <source>
        <dbReference type="Proteomes" id="UP000033640"/>
    </source>
</evidence>
<reference evidence="4 5" key="1">
    <citation type="submission" date="2015-02" db="EMBL/GenBank/DDBJ databases">
        <title>Draft genome sequences of ten Microbacterium spp. with emphasis on heavy metal contaminated environments.</title>
        <authorList>
            <person name="Corretto E."/>
        </authorList>
    </citation>
    <scope>NUCLEOTIDE SEQUENCE [LARGE SCALE GENOMIC DNA]</scope>
    <source>
        <strain evidence="4 5">BEL4b</strain>
    </source>
</reference>
<name>A0A0F0LC33_9MICO</name>
<dbReference type="PATRIC" id="fig|82380.11.peg.1441"/>
<keyword evidence="2" id="KW-0012">Acyltransferase</keyword>
<proteinExistence type="predicted"/>
<evidence type="ECO:0000259" key="3">
    <source>
        <dbReference type="PROSITE" id="PS51186"/>
    </source>
</evidence>
<dbReference type="InterPro" id="IPR050832">
    <property type="entry name" value="Bact_Acetyltransf"/>
</dbReference>
<sequence length="175" mass="18661">MPDTVTEWIVEAVSWDDPRAEALRADMDAEIGPRYADKLDGVAAETAARIGTALSVVPDSIVATIIVTDAAGMPVGHAALRTLGGALADALEVKRVFVAPGARGTGVSRLLMAELERIAADLGAERLILQTGDRQPEAVALYERIGYTRIPIYPPYLEITFSQCFEKPLTITALG</sequence>
<dbReference type="InterPro" id="IPR016181">
    <property type="entry name" value="Acyl_CoA_acyltransferase"/>
</dbReference>
<accession>A0A0F0LC33</accession>
<dbReference type="AlphaFoldDB" id="A0A0F0LC33"/>
<dbReference type="CDD" id="cd04301">
    <property type="entry name" value="NAT_SF"/>
    <property type="match status" value="1"/>
</dbReference>
<dbReference type="PROSITE" id="PS51186">
    <property type="entry name" value="GNAT"/>
    <property type="match status" value="1"/>
</dbReference>
<protein>
    <submittedName>
        <fullName evidence="4">Acetyltransferase (GNAT) family protein</fullName>
    </submittedName>
</protein>
<evidence type="ECO:0000256" key="1">
    <source>
        <dbReference type="ARBA" id="ARBA00022679"/>
    </source>
</evidence>
<evidence type="ECO:0000256" key="2">
    <source>
        <dbReference type="ARBA" id="ARBA00023315"/>
    </source>
</evidence>
<dbReference type="RefSeq" id="WP_045278792.1">
    <property type="nucleotide sequence ID" value="NZ_CAKKLT010000005.1"/>
</dbReference>
<organism evidence="4 5">
    <name type="scientific">Microbacterium oxydans</name>
    <dbReference type="NCBI Taxonomy" id="82380"/>
    <lineage>
        <taxon>Bacteria</taxon>
        <taxon>Bacillati</taxon>
        <taxon>Actinomycetota</taxon>
        <taxon>Actinomycetes</taxon>
        <taxon>Micrococcales</taxon>
        <taxon>Microbacteriaceae</taxon>
        <taxon>Microbacterium</taxon>
    </lineage>
</organism>
<feature type="domain" description="N-acetyltransferase" evidence="3">
    <location>
        <begin position="10"/>
        <end position="170"/>
    </location>
</feature>
<dbReference type="EMBL" id="JYIW01000022">
    <property type="protein sequence ID" value="KJL29835.1"/>
    <property type="molecule type" value="Genomic_DNA"/>
</dbReference>
<dbReference type="GO" id="GO:0016747">
    <property type="term" value="F:acyltransferase activity, transferring groups other than amino-acyl groups"/>
    <property type="evidence" value="ECO:0007669"/>
    <property type="project" value="InterPro"/>
</dbReference>
<gene>
    <name evidence="4" type="ORF">RS83_01405</name>
</gene>
<dbReference type="SUPFAM" id="SSF55729">
    <property type="entry name" value="Acyl-CoA N-acyltransferases (Nat)"/>
    <property type="match status" value="1"/>
</dbReference>
<dbReference type="InterPro" id="IPR000182">
    <property type="entry name" value="GNAT_dom"/>
</dbReference>
<dbReference type="Pfam" id="PF00583">
    <property type="entry name" value="Acetyltransf_1"/>
    <property type="match status" value="1"/>
</dbReference>
<evidence type="ECO:0000313" key="4">
    <source>
        <dbReference type="EMBL" id="KJL29835.1"/>
    </source>
</evidence>
<dbReference type="PANTHER" id="PTHR43877:SF2">
    <property type="entry name" value="AMINOALKYLPHOSPHONATE N-ACETYLTRANSFERASE-RELATED"/>
    <property type="match status" value="1"/>
</dbReference>
<dbReference type="Gene3D" id="3.40.630.30">
    <property type="match status" value="1"/>
</dbReference>
<dbReference type="OrthoDB" id="70840at2"/>
<dbReference type="PANTHER" id="PTHR43877">
    <property type="entry name" value="AMINOALKYLPHOSPHONATE N-ACETYLTRANSFERASE-RELATED-RELATED"/>
    <property type="match status" value="1"/>
</dbReference>